<dbReference type="OrthoDB" id="8554730at2"/>
<dbReference type="InterPro" id="IPR027417">
    <property type="entry name" value="P-loop_NTPase"/>
</dbReference>
<keyword evidence="3 9" id="KW-0812">Transmembrane</keyword>
<evidence type="ECO:0000256" key="6">
    <source>
        <dbReference type="ARBA" id="ARBA00022989"/>
    </source>
</evidence>
<dbReference type="InterPro" id="IPR017871">
    <property type="entry name" value="ABC_transporter-like_CS"/>
</dbReference>
<dbReference type="PROSITE" id="PS50893">
    <property type="entry name" value="ABC_TRANSPORTER_2"/>
    <property type="match status" value="1"/>
</dbReference>
<dbReference type="InterPro" id="IPR003593">
    <property type="entry name" value="AAA+_ATPase"/>
</dbReference>
<dbReference type="SMART" id="SM00382">
    <property type="entry name" value="AAA"/>
    <property type="match status" value="1"/>
</dbReference>
<dbReference type="Pfam" id="PF00664">
    <property type="entry name" value="ABC_membrane"/>
    <property type="match status" value="1"/>
</dbReference>
<keyword evidence="5 12" id="KW-0067">ATP-binding</keyword>
<dbReference type="STRING" id="343013.SAMN04489707_102713"/>
<evidence type="ECO:0000256" key="9">
    <source>
        <dbReference type="SAM" id="Phobius"/>
    </source>
</evidence>
<dbReference type="PROSITE" id="PS00211">
    <property type="entry name" value="ABC_TRANSPORTER_1"/>
    <property type="match status" value="1"/>
</dbReference>
<evidence type="ECO:0000313" key="13">
    <source>
        <dbReference type="Proteomes" id="UP000183656"/>
    </source>
</evidence>
<keyword evidence="7 9" id="KW-0472">Membrane</keyword>
<feature type="domain" description="ABC transmembrane type-1" evidence="11">
    <location>
        <begin position="42"/>
        <end position="327"/>
    </location>
</feature>
<feature type="domain" description="ABC transporter" evidence="10">
    <location>
        <begin position="361"/>
        <end position="601"/>
    </location>
</feature>
<evidence type="ECO:0000256" key="3">
    <source>
        <dbReference type="ARBA" id="ARBA00022692"/>
    </source>
</evidence>
<keyword evidence="6 9" id="KW-1133">Transmembrane helix</keyword>
<dbReference type="InterPro" id="IPR011527">
    <property type="entry name" value="ABC1_TM_dom"/>
</dbReference>
<dbReference type="GO" id="GO:0005524">
    <property type="term" value="F:ATP binding"/>
    <property type="evidence" value="ECO:0007669"/>
    <property type="project" value="UniProtKB-KW"/>
</dbReference>
<evidence type="ECO:0000256" key="2">
    <source>
        <dbReference type="ARBA" id="ARBA00022475"/>
    </source>
</evidence>
<keyword evidence="13" id="KW-1185">Reference proteome</keyword>
<protein>
    <submittedName>
        <fullName evidence="12">ATP-binding cassette, subfamily B, multidrug efflux pump</fullName>
    </submittedName>
</protein>
<feature type="transmembrane region" description="Helical" evidence="9">
    <location>
        <begin position="155"/>
        <end position="178"/>
    </location>
</feature>
<sequence>MLFSFFENRVPPYPSTEPVPPPPGFFAFVWACTRGMRGWIGLLTLTSALLAVYEAALFAIMGHVVDWLSTVSPAGFWQAQRGTVWGIAAILLSSVLLLGLHTAVMHQVLAINFPMRLRWVFHRLMLGQSMSFYADEFAGRITTKIMQTALSVREVVFMVVDVLVGVSVYMIGILVLAASFEWRLMLPFALWLAAYTAACFYFVPRLGQIGKAQADARSMMTGRVTDAYTNIATVKLFAHTRREAEFARSAMEAFKATGYTQMRLVSQFEIANHLMITLLLLGSTGTALWLWSEGQATAGVVAAVMAMALRLMGYSHWVMWQMTGLFENVGTIQDGILTLTKPRTIVDAPGAQPLRVTQGAIAFEDVSFAYKDGGKQVIDHLSLHIRPGERIGLIGRSGAGKSTLVNLLLRFHEAQGGRITIDGQDITAVTQDSLRSAIGMVTQDTSLLHRSMRDNILYGRPDASEAEMRAAAARAEAAEFIEQLTDLKGRSGYDAQVGERGVKLSGGQRQRVAIARVMLKDAPILLLDEATSALDSEVEAAIQHSLDGLMHGKTVIAIAHRLSTIAAMDRLVVLEAGRIVEQGTHAALLAQGGIYARLWARQSGGFLGEAQREDGGALGG</sequence>
<evidence type="ECO:0000256" key="1">
    <source>
        <dbReference type="ARBA" id="ARBA00004651"/>
    </source>
</evidence>
<dbReference type="GO" id="GO:0005886">
    <property type="term" value="C:plasma membrane"/>
    <property type="evidence" value="ECO:0007669"/>
    <property type="project" value="UniProtKB-SubCell"/>
</dbReference>
<evidence type="ECO:0000313" key="12">
    <source>
        <dbReference type="EMBL" id="SFU85275.1"/>
    </source>
</evidence>
<accession>A0A1I7JJ89</accession>
<evidence type="ECO:0000256" key="7">
    <source>
        <dbReference type="ARBA" id="ARBA00023136"/>
    </source>
</evidence>
<keyword evidence="8" id="KW-0175">Coiled coil</keyword>
<feature type="transmembrane region" description="Helical" evidence="9">
    <location>
        <begin position="39"/>
        <end position="64"/>
    </location>
</feature>
<comment type="subcellular location">
    <subcellularLocation>
        <location evidence="1">Cell membrane</location>
        <topology evidence="1">Multi-pass membrane protein</topology>
    </subcellularLocation>
</comment>
<dbReference type="GO" id="GO:0015421">
    <property type="term" value="F:ABC-type oligopeptide transporter activity"/>
    <property type="evidence" value="ECO:0007669"/>
    <property type="project" value="TreeGrafter"/>
</dbReference>
<dbReference type="Gene3D" id="1.20.1560.10">
    <property type="entry name" value="ABC transporter type 1, transmembrane domain"/>
    <property type="match status" value="1"/>
</dbReference>
<dbReference type="PROSITE" id="PS50929">
    <property type="entry name" value="ABC_TM1F"/>
    <property type="match status" value="1"/>
</dbReference>
<evidence type="ECO:0000256" key="5">
    <source>
        <dbReference type="ARBA" id="ARBA00022840"/>
    </source>
</evidence>
<dbReference type="InterPro" id="IPR039421">
    <property type="entry name" value="Type_1_exporter"/>
</dbReference>
<feature type="transmembrane region" description="Helical" evidence="9">
    <location>
        <begin position="184"/>
        <end position="203"/>
    </location>
</feature>
<feature type="transmembrane region" description="Helical" evidence="9">
    <location>
        <begin position="270"/>
        <end position="290"/>
    </location>
</feature>
<name>A0A1I7JJ89_9BURK</name>
<dbReference type="RefSeq" id="WP_054256645.1">
    <property type="nucleotide sequence ID" value="NZ_CYIG01000022.1"/>
</dbReference>
<dbReference type="InterPro" id="IPR036640">
    <property type="entry name" value="ABC1_TM_sf"/>
</dbReference>
<dbReference type="Pfam" id="PF00005">
    <property type="entry name" value="ABC_tran"/>
    <property type="match status" value="1"/>
</dbReference>
<feature type="transmembrane region" description="Helical" evidence="9">
    <location>
        <begin position="84"/>
        <end position="109"/>
    </location>
</feature>
<evidence type="ECO:0000256" key="4">
    <source>
        <dbReference type="ARBA" id="ARBA00022741"/>
    </source>
</evidence>
<proteinExistence type="predicted"/>
<reference evidence="12 13" key="1">
    <citation type="submission" date="2016-10" db="EMBL/GenBank/DDBJ databases">
        <authorList>
            <person name="de Groot N.N."/>
        </authorList>
    </citation>
    <scope>NUCLEOTIDE SEQUENCE [LARGE SCALE GENOMIC DNA]</scope>
    <source>
        <strain evidence="12 13">R-24608</strain>
    </source>
</reference>
<feature type="coiled-coil region" evidence="8">
    <location>
        <begin position="463"/>
        <end position="490"/>
    </location>
</feature>
<dbReference type="GO" id="GO:0016887">
    <property type="term" value="F:ATP hydrolysis activity"/>
    <property type="evidence" value="ECO:0007669"/>
    <property type="project" value="InterPro"/>
</dbReference>
<feature type="transmembrane region" description="Helical" evidence="9">
    <location>
        <begin position="296"/>
        <end position="313"/>
    </location>
</feature>
<dbReference type="FunFam" id="1.20.1560.10:FF:000070">
    <property type="entry name" value="Multidrug ABC transporter ATP-binding protein"/>
    <property type="match status" value="1"/>
</dbReference>
<dbReference type="Proteomes" id="UP000183656">
    <property type="component" value="Unassembled WGS sequence"/>
</dbReference>
<dbReference type="FunFam" id="3.40.50.300:FF:000218">
    <property type="entry name" value="Multidrug ABC transporter ATP-binding protein"/>
    <property type="match status" value="1"/>
</dbReference>
<dbReference type="InterPro" id="IPR003439">
    <property type="entry name" value="ABC_transporter-like_ATP-bd"/>
</dbReference>
<evidence type="ECO:0000259" key="11">
    <source>
        <dbReference type="PROSITE" id="PS50929"/>
    </source>
</evidence>
<dbReference type="Gene3D" id="3.40.50.300">
    <property type="entry name" value="P-loop containing nucleotide triphosphate hydrolases"/>
    <property type="match status" value="1"/>
</dbReference>
<dbReference type="EMBL" id="FPBX01000027">
    <property type="protein sequence ID" value="SFU85275.1"/>
    <property type="molecule type" value="Genomic_DNA"/>
</dbReference>
<dbReference type="PANTHER" id="PTHR43394:SF1">
    <property type="entry name" value="ATP-BINDING CASSETTE SUB-FAMILY B MEMBER 10, MITOCHONDRIAL"/>
    <property type="match status" value="1"/>
</dbReference>
<dbReference type="SUPFAM" id="SSF52540">
    <property type="entry name" value="P-loop containing nucleoside triphosphate hydrolases"/>
    <property type="match status" value="1"/>
</dbReference>
<gene>
    <name evidence="12" type="ORF">SAMN04489707_102713</name>
</gene>
<dbReference type="SUPFAM" id="SSF90123">
    <property type="entry name" value="ABC transporter transmembrane region"/>
    <property type="match status" value="1"/>
</dbReference>
<evidence type="ECO:0000259" key="10">
    <source>
        <dbReference type="PROSITE" id="PS50893"/>
    </source>
</evidence>
<dbReference type="AlphaFoldDB" id="A0A1I7JJ89"/>
<dbReference type="PANTHER" id="PTHR43394">
    <property type="entry name" value="ATP-DEPENDENT PERMEASE MDL1, MITOCHONDRIAL"/>
    <property type="match status" value="1"/>
</dbReference>
<keyword evidence="4" id="KW-0547">Nucleotide-binding</keyword>
<evidence type="ECO:0000256" key="8">
    <source>
        <dbReference type="SAM" id="Coils"/>
    </source>
</evidence>
<organism evidence="12 13">
    <name type="scientific">Paenacidovorax caeni</name>
    <dbReference type="NCBI Taxonomy" id="343013"/>
    <lineage>
        <taxon>Bacteria</taxon>
        <taxon>Pseudomonadati</taxon>
        <taxon>Pseudomonadota</taxon>
        <taxon>Betaproteobacteria</taxon>
        <taxon>Burkholderiales</taxon>
        <taxon>Comamonadaceae</taxon>
        <taxon>Paenacidovorax</taxon>
    </lineage>
</organism>
<keyword evidence="2" id="KW-1003">Cell membrane</keyword>